<feature type="transmembrane region" description="Helical" evidence="1">
    <location>
        <begin position="129"/>
        <end position="150"/>
    </location>
</feature>
<feature type="transmembrane region" description="Helical" evidence="1">
    <location>
        <begin position="6"/>
        <end position="24"/>
    </location>
</feature>
<keyword evidence="1" id="KW-0812">Transmembrane</keyword>
<dbReference type="Proteomes" id="UP000322077">
    <property type="component" value="Unassembled WGS sequence"/>
</dbReference>
<evidence type="ECO:0000256" key="1">
    <source>
        <dbReference type="SAM" id="Phobius"/>
    </source>
</evidence>
<feature type="transmembrane region" description="Helical" evidence="1">
    <location>
        <begin position="60"/>
        <end position="78"/>
    </location>
</feature>
<keyword evidence="1" id="KW-1133">Transmembrane helix</keyword>
<dbReference type="InterPro" id="IPR058247">
    <property type="entry name" value="DUF1453"/>
</dbReference>
<evidence type="ECO:0000313" key="3">
    <source>
        <dbReference type="Proteomes" id="UP000322077"/>
    </source>
</evidence>
<feature type="transmembrane region" description="Helical" evidence="1">
    <location>
        <begin position="99"/>
        <end position="117"/>
    </location>
</feature>
<proteinExistence type="predicted"/>
<comment type="caution">
    <text evidence="2">The sequence shown here is derived from an EMBL/GenBank/DDBJ whole genome shotgun (WGS) entry which is preliminary data.</text>
</comment>
<feature type="transmembrane region" description="Helical" evidence="1">
    <location>
        <begin position="36"/>
        <end position="54"/>
    </location>
</feature>
<keyword evidence="3" id="KW-1185">Reference proteome</keyword>
<sequence length="168" mass="18670">MTAAELTRYAITGAIIAFVLFMRLRNVGKARRLRLETLWIIPTIFIAFAIFIFSQLPPVGLGWLWVAIAAVLGGAVGWQRARLIHIGVDPETHEINQTTSPAALIFIVALIGVRWALRSAVEMGDARWHMGATLVTDIFVGFAIGVLTLYRVEIYLRASRLLDEARGR</sequence>
<dbReference type="AlphaFoldDB" id="A0A5D9CAS2"/>
<evidence type="ECO:0000313" key="2">
    <source>
        <dbReference type="EMBL" id="TZG28100.1"/>
    </source>
</evidence>
<reference evidence="2 3" key="1">
    <citation type="submission" date="2019-08" db="EMBL/GenBank/DDBJ databases">
        <authorList>
            <person name="Wang G."/>
            <person name="Xu Z."/>
        </authorList>
    </citation>
    <scope>NUCLEOTIDE SEQUENCE [LARGE SCALE GENOMIC DNA]</scope>
    <source>
        <strain evidence="2 3">ZX</strain>
    </source>
</reference>
<accession>A0A5D9CAS2</accession>
<name>A0A5D9CAS2_9SPHN</name>
<dbReference type="EMBL" id="VTOU01000002">
    <property type="protein sequence ID" value="TZG28100.1"/>
    <property type="molecule type" value="Genomic_DNA"/>
</dbReference>
<gene>
    <name evidence="2" type="ORF">FYJ91_07560</name>
</gene>
<keyword evidence="1" id="KW-0472">Membrane</keyword>
<dbReference type="Pfam" id="PF07301">
    <property type="entry name" value="DUF1453"/>
    <property type="match status" value="1"/>
</dbReference>
<protein>
    <submittedName>
        <fullName evidence="2">DUF1453 family protein</fullName>
    </submittedName>
</protein>
<organism evidence="2 3">
    <name type="scientific">Sphingomonas montanisoli</name>
    <dbReference type="NCBI Taxonomy" id="2606412"/>
    <lineage>
        <taxon>Bacteria</taxon>
        <taxon>Pseudomonadati</taxon>
        <taxon>Pseudomonadota</taxon>
        <taxon>Alphaproteobacteria</taxon>
        <taxon>Sphingomonadales</taxon>
        <taxon>Sphingomonadaceae</taxon>
        <taxon>Sphingomonas</taxon>
    </lineage>
</organism>